<evidence type="ECO:0000259" key="13">
    <source>
        <dbReference type="PROSITE" id="PS51471"/>
    </source>
</evidence>
<evidence type="ECO:0000256" key="11">
    <source>
        <dbReference type="SAM" id="Phobius"/>
    </source>
</evidence>
<proteinExistence type="predicted"/>
<dbReference type="SMART" id="SM00702">
    <property type="entry name" value="P4Hc"/>
    <property type="match status" value="1"/>
</dbReference>
<keyword evidence="11" id="KW-1133">Transmembrane helix</keyword>
<dbReference type="OrthoDB" id="413769at2759"/>
<dbReference type="InterPro" id="IPR006620">
    <property type="entry name" value="Pro_4_hyd_alph"/>
</dbReference>
<keyword evidence="5" id="KW-0223">Dioxygenase</keyword>
<dbReference type="PROSITE" id="PS51471">
    <property type="entry name" value="FE2OG_OXY"/>
    <property type="match status" value="1"/>
</dbReference>
<evidence type="ECO:0000256" key="5">
    <source>
        <dbReference type="ARBA" id="ARBA00022964"/>
    </source>
</evidence>
<dbReference type="Gene3D" id="2.102.10.10">
    <property type="entry name" value="Rieske [2Fe-2S] iron-sulphur domain"/>
    <property type="match status" value="1"/>
</dbReference>
<dbReference type="GO" id="GO:0051213">
    <property type="term" value="F:dioxygenase activity"/>
    <property type="evidence" value="ECO:0007669"/>
    <property type="project" value="UniProtKB-KW"/>
</dbReference>
<name>A0A812NHX4_9DINO</name>
<dbReference type="Proteomes" id="UP000604046">
    <property type="component" value="Unassembled WGS sequence"/>
</dbReference>
<keyword evidence="4" id="KW-0847">Vitamin C</keyword>
<feature type="domain" description="Fe2OG dioxygenase" evidence="13">
    <location>
        <begin position="199"/>
        <end position="295"/>
    </location>
</feature>
<evidence type="ECO:0000256" key="10">
    <source>
        <dbReference type="SAM" id="MobiDB-lite"/>
    </source>
</evidence>
<keyword evidence="15" id="KW-1185">Reference proteome</keyword>
<dbReference type="SUPFAM" id="SSF50022">
    <property type="entry name" value="ISP domain"/>
    <property type="match status" value="1"/>
</dbReference>
<dbReference type="PANTHER" id="PTHR24014">
    <property type="entry name" value="2-OXOGLUTARATE AND IRON-DEPENDENT OXYGENASE DOMAIN-CONTAINING PROTEIN 2"/>
    <property type="match status" value="1"/>
</dbReference>
<accession>A0A812NHX4</accession>
<dbReference type="InterPro" id="IPR012748">
    <property type="entry name" value="Rieske-like_NirD"/>
</dbReference>
<dbReference type="GO" id="GO:0005506">
    <property type="term" value="F:iron ion binding"/>
    <property type="evidence" value="ECO:0007669"/>
    <property type="project" value="InterPro"/>
</dbReference>
<comment type="caution">
    <text evidence="14">The sequence shown here is derived from an EMBL/GenBank/DDBJ whole genome shotgun (WGS) entry which is preliminary data.</text>
</comment>
<dbReference type="PROSITE" id="PS51296">
    <property type="entry name" value="RIESKE"/>
    <property type="match status" value="1"/>
</dbReference>
<keyword evidence="7" id="KW-0408">Iron</keyword>
<dbReference type="EMBL" id="CAJNDS010002080">
    <property type="protein sequence ID" value="CAE7311769.1"/>
    <property type="molecule type" value="Genomic_DNA"/>
</dbReference>
<dbReference type="GO" id="GO:0031418">
    <property type="term" value="F:L-ascorbic acid binding"/>
    <property type="evidence" value="ECO:0007669"/>
    <property type="project" value="UniProtKB-KW"/>
</dbReference>
<dbReference type="PANTHER" id="PTHR24014:SF4">
    <property type="entry name" value="2-OXOGLUTARATE AND IRON-DEPENDENT OXYGENASE DOMAIN-CONTAINING PROTEIN 2"/>
    <property type="match status" value="1"/>
</dbReference>
<evidence type="ECO:0000313" key="14">
    <source>
        <dbReference type="EMBL" id="CAE7311769.1"/>
    </source>
</evidence>
<evidence type="ECO:0000256" key="6">
    <source>
        <dbReference type="ARBA" id="ARBA00023002"/>
    </source>
</evidence>
<evidence type="ECO:0000256" key="3">
    <source>
        <dbReference type="ARBA" id="ARBA00022723"/>
    </source>
</evidence>
<comment type="cofactor">
    <cofactor evidence="1">
        <name>L-ascorbate</name>
        <dbReference type="ChEBI" id="CHEBI:38290"/>
    </cofactor>
</comment>
<dbReference type="InterPro" id="IPR036922">
    <property type="entry name" value="Rieske_2Fe-2S_sf"/>
</dbReference>
<keyword evidence="11" id="KW-0472">Membrane</keyword>
<evidence type="ECO:0000256" key="9">
    <source>
        <dbReference type="ARBA" id="ARBA00023063"/>
    </source>
</evidence>
<keyword evidence="9" id="KW-0534">Nitrate assimilation</keyword>
<keyword evidence="2" id="KW-0001">2Fe-2S</keyword>
<dbReference type="InterPro" id="IPR005123">
    <property type="entry name" value="Oxoglu/Fe-dep_dioxygenase_dom"/>
</dbReference>
<dbReference type="GO" id="GO:0051537">
    <property type="term" value="F:2 iron, 2 sulfur cluster binding"/>
    <property type="evidence" value="ECO:0007669"/>
    <property type="project" value="UniProtKB-KW"/>
</dbReference>
<reference evidence="14" key="1">
    <citation type="submission" date="2021-02" db="EMBL/GenBank/DDBJ databases">
        <authorList>
            <person name="Dougan E. K."/>
            <person name="Rhodes N."/>
            <person name="Thang M."/>
            <person name="Chan C."/>
        </authorList>
    </citation>
    <scope>NUCLEOTIDE SEQUENCE</scope>
</reference>
<dbReference type="InterPro" id="IPR017941">
    <property type="entry name" value="Rieske_2Fe-2S"/>
</dbReference>
<organism evidence="14 15">
    <name type="scientific">Symbiodinium natans</name>
    <dbReference type="NCBI Taxonomy" id="878477"/>
    <lineage>
        <taxon>Eukaryota</taxon>
        <taxon>Sar</taxon>
        <taxon>Alveolata</taxon>
        <taxon>Dinophyceae</taxon>
        <taxon>Suessiales</taxon>
        <taxon>Symbiodiniaceae</taxon>
        <taxon>Symbiodinium</taxon>
    </lineage>
</organism>
<feature type="compositionally biased region" description="Basic and acidic residues" evidence="10">
    <location>
        <begin position="1"/>
        <end position="13"/>
    </location>
</feature>
<evidence type="ECO:0000313" key="15">
    <source>
        <dbReference type="Proteomes" id="UP000604046"/>
    </source>
</evidence>
<feature type="transmembrane region" description="Helical" evidence="11">
    <location>
        <begin position="512"/>
        <end position="530"/>
    </location>
</feature>
<keyword evidence="8" id="KW-0411">Iron-sulfur</keyword>
<protein>
    <submittedName>
        <fullName evidence="14">Ogfod2 protein</fullName>
    </submittedName>
</protein>
<feature type="region of interest" description="Disordered" evidence="10">
    <location>
        <begin position="1"/>
        <end position="42"/>
    </location>
</feature>
<sequence length="542" mass="61458">MVLDYSKWDKLESSDDDVPPQRPPTKVEKAPAKSPAPKRKLQPWDYHPAKSLHKDLFEPDNWQQWIHPSLLDVISAWQKQKETGNSSDFSCVDLENFDGFRVEAPGICSFPALKDEFCDMLLEEVRNYRASGLPSRAPNSMNNYGLVLNEIGLRASFTSVLKEVLLPIGARLFGSDEDRVESVAGINVETEDWGGSTLDDHHSFIVQYRPTDDKHLDMHIDECDVTFNFGITSHDNFEGNDLTFCGMFDSASHRKLHHRYKHIRGRCVVHSGKRRHGAMDIEKGERASLIMWTKSRSFRRTEAYRERNRRGLTYGDADNVCLSYTHDPDYKKLMPKKFQYHMKQEAHDASQKSLATEKRWIRVCSAKELLEGESKMVALESENEQIAVFRHRGELFALDNRCAHMGGSLCEGEIEDVGTHGLGASDSKATDGMVICPRHFMCFNLRTGENVEGDSMSQKVYPVRLSADGTNVEVEVDMEVTVQAVPDLSARLPRLLQMLRCWSLNGRQVPKLAAAGLGCLVVFVAAALRFRSTFRDARTIQR</sequence>
<dbReference type="Pfam" id="PF13806">
    <property type="entry name" value="Rieske_2"/>
    <property type="match status" value="1"/>
</dbReference>
<dbReference type="AlphaFoldDB" id="A0A812NHX4"/>
<evidence type="ECO:0000256" key="7">
    <source>
        <dbReference type="ARBA" id="ARBA00023004"/>
    </source>
</evidence>
<dbReference type="Pfam" id="PF25238">
    <property type="entry name" value="OGFOD2-like"/>
    <property type="match status" value="1"/>
</dbReference>
<evidence type="ECO:0000259" key="12">
    <source>
        <dbReference type="PROSITE" id="PS51296"/>
    </source>
</evidence>
<evidence type="ECO:0000256" key="2">
    <source>
        <dbReference type="ARBA" id="ARBA00022714"/>
    </source>
</evidence>
<evidence type="ECO:0000256" key="8">
    <source>
        <dbReference type="ARBA" id="ARBA00023014"/>
    </source>
</evidence>
<evidence type="ECO:0000256" key="4">
    <source>
        <dbReference type="ARBA" id="ARBA00022896"/>
    </source>
</evidence>
<dbReference type="Gene3D" id="2.60.120.620">
    <property type="entry name" value="q2cbj1_9rhob like domain"/>
    <property type="match status" value="1"/>
</dbReference>
<feature type="domain" description="Rieske" evidence="12">
    <location>
        <begin position="361"/>
        <end position="472"/>
    </location>
</feature>
<keyword evidence="6" id="KW-0560">Oxidoreductase</keyword>
<gene>
    <name evidence="14" type="primary">ogfod2</name>
    <name evidence="14" type="ORF">SNAT2548_LOCUS16369</name>
</gene>
<dbReference type="GO" id="GO:0016705">
    <property type="term" value="F:oxidoreductase activity, acting on paired donors, with incorporation or reduction of molecular oxygen"/>
    <property type="evidence" value="ECO:0007669"/>
    <property type="project" value="InterPro"/>
</dbReference>
<keyword evidence="3" id="KW-0479">Metal-binding</keyword>
<evidence type="ECO:0000256" key="1">
    <source>
        <dbReference type="ARBA" id="ARBA00001961"/>
    </source>
</evidence>
<keyword evidence="11" id="KW-0812">Transmembrane</keyword>